<keyword evidence="2 8" id="KW-0813">Transport</keyword>
<proteinExistence type="inferred from homology"/>
<dbReference type="PANTHER" id="PTHR23137">
    <property type="entry name" value="VESICLE TRANSPORT PROTEIN-RELATED"/>
    <property type="match status" value="1"/>
</dbReference>
<comment type="function">
    <text evidence="8">May be involved in fusion of retrograde transport vesicles derived from an endocytic compartment with the Golgi complex.</text>
</comment>
<dbReference type="GO" id="GO:0012505">
    <property type="term" value="C:endomembrane system"/>
    <property type="evidence" value="ECO:0007669"/>
    <property type="project" value="UniProtKB-ARBA"/>
</dbReference>
<evidence type="ECO:0000256" key="2">
    <source>
        <dbReference type="ARBA" id="ARBA00022448"/>
    </source>
</evidence>
<evidence type="ECO:0000256" key="6">
    <source>
        <dbReference type="ARBA" id="ARBA00023136"/>
    </source>
</evidence>
<accession>A0A0M0JMM8</accession>
<dbReference type="EMBL" id="JWZX01002709">
    <property type="protein sequence ID" value="KOO27488.1"/>
    <property type="molecule type" value="Genomic_DNA"/>
</dbReference>
<comment type="subcellular location">
    <subcellularLocation>
        <location evidence="1 8">Membrane</location>
        <topology evidence="1 8">Multi-pass membrane protein</topology>
    </subcellularLocation>
</comment>
<evidence type="ECO:0000256" key="7">
    <source>
        <dbReference type="ARBA" id="ARBA00025800"/>
    </source>
</evidence>
<keyword evidence="4 8" id="KW-0653">Protein transport</keyword>
<keyword evidence="3 8" id="KW-0812">Transmembrane</keyword>
<dbReference type="InterPro" id="IPR007305">
    <property type="entry name" value="Vesicle_transpt_Got1/SFT2"/>
</dbReference>
<dbReference type="GO" id="GO:0015031">
    <property type="term" value="P:protein transport"/>
    <property type="evidence" value="ECO:0007669"/>
    <property type="project" value="UniProtKB-KW"/>
</dbReference>
<feature type="transmembrane region" description="Helical" evidence="8">
    <location>
        <begin position="96"/>
        <end position="115"/>
    </location>
</feature>
<keyword evidence="11" id="KW-1185">Reference proteome</keyword>
<evidence type="ECO:0000256" key="5">
    <source>
        <dbReference type="ARBA" id="ARBA00022989"/>
    </source>
</evidence>
<evidence type="ECO:0000256" key="9">
    <source>
        <dbReference type="SAM" id="MobiDB-lite"/>
    </source>
</evidence>
<feature type="transmembrane region" description="Helical" evidence="8">
    <location>
        <begin position="154"/>
        <end position="175"/>
    </location>
</feature>
<evidence type="ECO:0000256" key="3">
    <source>
        <dbReference type="ARBA" id="ARBA00022692"/>
    </source>
</evidence>
<dbReference type="GO" id="GO:0005737">
    <property type="term" value="C:cytoplasm"/>
    <property type="evidence" value="ECO:0007669"/>
    <property type="project" value="UniProtKB-ARBA"/>
</dbReference>
<reference evidence="11" key="1">
    <citation type="journal article" date="2015" name="PLoS Genet.">
        <title>Genome Sequence and Transcriptome Analyses of Chrysochromulina tobin: Metabolic Tools for Enhanced Algal Fitness in the Prominent Order Prymnesiales (Haptophyceae).</title>
        <authorList>
            <person name="Hovde B.T."/>
            <person name="Deodato C.R."/>
            <person name="Hunsperger H.M."/>
            <person name="Ryken S.A."/>
            <person name="Yost W."/>
            <person name="Jha R.K."/>
            <person name="Patterson J."/>
            <person name="Monnat R.J. Jr."/>
            <person name="Barlow S.B."/>
            <person name="Starkenburg S.R."/>
            <person name="Cattolico R.A."/>
        </authorList>
    </citation>
    <scope>NUCLEOTIDE SEQUENCE</scope>
    <source>
        <strain evidence="11">CCMP291</strain>
    </source>
</reference>
<comment type="caution">
    <text evidence="10">The sequence shown here is derived from an EMBL/GenBank/DDBJ whole genome shotgun (WGS) entry which is preliminary data.</text>
</comment>
<comment type="similarity">
    <text evidence="7 8">Belongs to the SFT2 family.</text>
</comment>
<evidence type="ECO:0000256" key="4">
    <source>
        <dbReference type="ARBA" id="ARBA00022927"/>
    </source>
</evidence>
<dbReference type="GO" id="GO:0016020">
    <property type="term" value="C:membrane"/>
    <property type="evidence" value="ECO:0007669"/>
    <property type="project" value="UniProtKB-SubCell"/>
</dbReference>
<protein>
    <recommendedName>
        <fullName evidence="8">Vesicle transport protein</fullName>
    </recommendedName>
</protein>
<dbReference type="GO" id="GO:0016192">
    <property type="term" value="P:vesicle-mediated transport"/>
    <property type="evidence" value="ECO:0007669"/>
    <property type="project" value="InterPro"/>
</dbReference>
<gene>
    <name evidence="10" type="ORF">Ctob_000789</name>
</gene>
<feature type="transmembrane region" description="Helical" evidence="8">
    <location>
        <begin position="127"/>
        <end position="148"/>
    </location>
</feature>
<feature type="transmembrane region" description="Helical" evidence="8">
    <location>
        <begin position="69"/>
        <end position="90"/>
    </location>
</feature>
<dbReference type="Pfam" id="PF04178">
    <property type="entry name" value="Got1"/>
    <property type="match status" value="1"/>
</dbReference>
<feature type="region of interest" description="Disordered" evidence="9">
    <location>
        <begin position="1"/>
        <end position="23"/>
    </location>
</feature>
<sequence>MPKTKEWLPSLDLGSSSTSKKPGVAVPQYVTRATAGITGTVASVRETAETAQGKDTCFPGLTLKQRIQGCVACFCVGIIISILSFISFWAGNLAAFGTFYTFGNIVALCSTSFLMGPKRQLRNMTRANRRMATGVYIVAMIVTLSLAFTGAPGIVVIISCLFQWCALVWYVASYIPYGQKMIKMVVGKATEF</sequence>
<dbReference type="PANTHER" id="PTHR23137:SF6">
    <property type="entry name" value="VESICLE TRANSPORT PROTEIN"/>
    <property type="match status" value="1"/>
</dbReference>
<evidence type="ECO:0000313" key="11">
    <source>
        <dbReference type="Proteomes" id="UP000037460"/>
    </source>
</evidence>
<dbReference type="InterPro" id="IPR011691">
    <property type="entry name" value="Vesicle_transpt_SFT2"/>
</dbReference>
<dbReference type="OrthoDB" id="73614at2759"/>
<evidence type="ECO:0000256" key="1">
    <source>
        <dbReference type="ARBA" id="ARBA00004141"/>
    </source>
</evidence>
<evidence type="ECO:0000313" key="10">
    <source>
        <dbReference type="EMBL" id="KOO27488.1"/>
    </source>
</evidence>
<organism evidence="10 11">
    <name type="scientific">Chrysochromulina tobinii</name>
    <dbReference type="NCBI Taxonomy" id="1460289"/>
    <lineage>
        <taxon>Eukaryota</taxon>
        <taxon>Haptista</taxon>
        <taxon>Haptophyta</taxon>
        <taxon>Prymnesiophyceae</taxon>
        <taxon>Prymnesiales</taxon>
        <taxon>Chrysochromulinaceae</taxon>
        <taxon>Chrysochromulina</taxon>
    </lineage>
</organism>
<dbReference type="AlphaFoldDB" id="A0A0M0JMM8"/>
<name>A0A0M0JMM8_9EUKA</name>
<dbReference type="Proteomes" id="UP000037460">
    <property type="component" value="Unassembled WGS sequence"/>
</dbReference>
<evidence type="ECO:0000256" key="8">
    <source>
        <dbReference type="RuleBase" id="RU363111"/>
    </source>
</evidence>
<keyword evidence="5 8" id="KW-1133">Transmembrane helix</keyword>
<keyword evidence="6 8" id="KW-0472">Membrane</keyword>